<comment type="catalytic activity">
    <reaction evidence="33">
        <text>an n-alkanal + NADP(+) = an alk-2-enal + NADPH + H(+)</text>
        <dbReference type="Rhea" id="RHEA:13737"/>
        <dbReference type="ChEBI" id="CHEBI:12834"/>
        <dbReference type="ChEBI" id="CHEBI:13757"/>
        <dbReference type="ChEBI" id="CHEBI:15378"/>
        <dbReference type="ChEBI" id="CHEBI:57783"/>
        <dbReference type="ChEBI" id="CHEBI:58349"/>
        <dbReference type="EC" id="1.3.1.74"/>
    </reaction>
    <physiologicalReaction direction="right-to-left" evidence="33">
        <dbReference type="Rhea" id="RHEA:13739"/>
    </physiologicalReaction>
</comment>
<evidence type="ECO:0000256" key="31">
    <source>
        <dbReference type="ARBA" id="ARBA00049068"/>
    </source>
</evidence>
<dbReference type="PANTHER" id="PTHR43205">
    <property type="entry name" value="PROSTAGLANDIN REDUCTASE"/>
    <property type="match status" value="1"/>
</dbReference>
<evidence type="ECO:0000256" key="10">
    <source>
        <dbReference type="ARBA" id="ARBA00022832"/>
    </source>
</evidence>
<dbReference type="InterPro" id="IPR041694">
    <property type="entry name" value="ADH_N_2"/>
</dbReference>
<evidence type="ECO:0000256" key="33">
    <source>
        <dbReference type="ARBA" id="ARBA00049179"/>
    </source>
</evidence>
<comment type="catalytic activity">
    <reaction evidence="26">
        <text>nonan-2-one + NADP(+) = (3E)-nonen-2-one + NADPH + H(+)</text>
        <dbReference type="Rhea" id="RHEA:50616"/>
        <dbReference type="ChEBI" id="CHEBI:15378"/>
        <dbReference type="ChEBI" id="CHEBI:57783"/>
        <dbReference type="ChEBI" id="CHEBI:58349"/>
        <dbReference type="ChEBI" id="CHEBI:77927"/>
        <dbReference type="ChEBI" id="CHEBI:133457"/>
    </reaction>
    <physiologicalReaction direction="right-to-left" evidence="26">
        <dbReference type="Rhea" id="RHEA:50618"/>
    </physiologicalReaction>
</comment>
<dbReference type="EMBL" id="CAACVG010009222">
    <property type="protein sequence ID" value="VEN52619.1"/>
    <property type="molecule type" value="Genomic_DNA"/>
</dbReference>
<dbReference type="EC" id="1.3.1.48" evidence="4"/>
<dbReference type="InterPro" id="IPR036291">
    <property type="entry name" value="NAD(P)-bd_dom_sf"/>
</dbReference>
<evidence type="ECO:0000256" key="4">
    <source>
        <dbReference type="ARBA" id="ARBA00011981"/>
    </source>
</evidence>
<evidence type="ECO:0000256" key="34">
    <source>
        <dbReference type="ARBA" id="ARBA00049368"/>
    </source>
</evidence>
<dbReference type="AlphaFoldDB" id="A0A653CXM4"/>
<keyword evidence="15" id="KW-0379">Hydroxylation</keyword>
<comment type="catalytic activity">
    <reaction evidence="23">
        <text>leukotriene B4 + NADP(+) = 12-oxo-leukotriene B4 + NADPH + H(+)</text>
        <dbReference type="Rhea" id="RHEA:50608"/>
        <dbReference type="ChEBI" id="CHEBI:15378"/>
        <dbReference type="ChEBI" id="CHEBI:57461"/>
        <dbReference type="ChEBI" id="CHEBI:57783"/>
        <dbReference type="ChEBI" id="CHEBI:58349"/>
        <dbReference type="ChEBI" id="CHEBI:133309"/>
    </reaction>
    <physiologicalReaction direction="left-to-right" evidence="23">
        <dbReference type="Rhea" id="RHEA:50609"/>
    </physiologicalReaction>
</comment>
<dbReference type="Gene3D" id="3.40.50.720">
    <property type="entry name" value="NAD(P)-binding Rossmann-like Domain"/>
    <property type="match status" value="1"/>
</dbReference>
<keyword evidence="7" id="KW-0963">Cytoplasm</keyword>
<comment type="catalytic activity">
    <reaction evidence="25">
        <text>dodecanal + NADP(+) = (2E)-dodecenal + NADPH + H(+)</text>
        <dbReference type="Rhea" id="RHEA:50784"/>
        <dbReference type="ChEBI" id="CHEBI:15378"/>
        <dbReference type="ChEBI" id="CHEBI:27836"/>
        <dbReference type="ChEBI" id="CHEBI:57783"/>
        <dbReference type="ChEBI" id="CHEBI:58349"/>
        <dbReference type="ChEBI" id="CHEBI:133741"/>
    </reaction>
    <physiologicalReaction direction="right-to-left" evidence="25">
        <dbReference type="Rhea" id="RHEA:50786"/>
    </physiologicalReaction>
</comment>
<evidence type="ECO:0000256" key="9">
    <source>
        <dbReference type="ARBA" id="ARBA00022553"/>
    </source>
</evidence>
<sequence>MISILFLCSDLHKMNMNSVCVSLFSKRHLEKFCNCKKFLSAKAYIFDKQFDNFPKATDFKLVEEELGPIKDGEFLTEAVYLSVDPYMRAYAPRLKTGKTFLGSQVARILESKNDKFPVGKHVVGEFGWRTHTISNGKPSPTGVPQAWVLPDFGDLPVSLALGVLGMPGNTAYFGFLELCQPKKGEMVFVTGAAGAVGSLVGQIAKIKGCKVVGIAGSDEKGKWLTDELGFDHFINYKSDDLVQKIRECAPNGIDCYFDNVGGEISSKIMFNMNTFGRISVCGAISGYNENKPPKATLVQYPITMNQLRMEGFIVHRWLDRWFEGIEQNRKWIQEGKLKYRETVTHGFENMFNAFADMLKGGNIGKALVKV</sequence>
<comment type="subcellular location">
    <subcellularLocation>
        <location evidence="1">Cytoplasm</location>
    </subcellularLocation>
</comment>
<dbReference type="Pfam" id="PF16884">
    <property type="entry name" value="ADH_N_2"/>
    <property type="match status" value="1"/>
</dbReference>
<dbReference type="Gene3D" id="3.90.180.10">
    <property type="entry name" value="Medium-chain alcohol dehydrogenases, catalytic domain"/>
    <property type="match status" value="1"/>
</dbReference>
<dbReference type="GO" id="GO:0047522">
    <property type="term" value="F:15-oxoprostaglandin 13-reductase [NAD(P)+] activity"/>
    <property type="evidence" value="ECO:0007669"/>
    <property type="project" value="UniProtKB-EC"/>
</dbReference>
<dbReference type="InterPro" id="IPR020843">
    <property type="entry name" value="ER"/>
</dbReference>
<evidence type="ECO:0000256" key="11">
    <source>
        <dbReference type="ARBA" id="ARBA00022857"/>
    </source>
</evidence>
<evidence type="ECO:0000256" key="2">
    <source>
        <dbReference type="ARBA" id="ARBA00010460"/>
    </source>
</evidence>
<comment type="catalytic activity">
    <reaction evidence="30">
        <text>6-trans-leukotriene B4 + NADP(+) = 12-oxo-(5S)-hydroxy-(6E,8E,10E,14Z)-eicosatetraenoate + NADPH + H(+)</text>
        <dbReference type="Rhea" id="RHEA:51204"/>
        <dbReference type="ChEBI" id="CHEBI:15378"/>
        <dbReference type="ChEBI" id="CHEBI:57783"/>
        <dbReference type="ChEBI" id="CHEBI:58349"/>
        <dbReference type="ChEBI" id="CHEBI:90723"/>
        <dbReference type="ChEBI" id="CHEBI:133974"/>
    </reaction>
    <physiologicalReaction direction="left-to-right" evidence="30">
        <dbReference type="Rhea" id="RHEA:51205"/>
    </physiologicalReaction>
</comment>
<evidence type="ECO:0000256" key="12">
    <source>
        <dbReference type="ARBA" id="ARBA00022990"/>
    </source>
</evidence>
<keyword evidence="12" id="KW-0007">Acetylation</keyword>
<dbReference type="Proteomes" id="UP000410492">
    <property type="component" value="Unassembled WGS sequence"/>
</dbReference>
<evidence type="ECO:0000256" key="3">
    <source>
        <dbReference type="ARBA" id="ARBA00011852"/>
    </source>
</evidence>
<dbReference type="EC" id="1.3.1.74" evidence="5"/>
<dbReference type="InterPro" id="IPR013149">
    <property type="entry name" value="ADH-like_C"/>
</dbReference>
<comment type="catalytic activity">
    <reaction evidence="20">
        <text>octanal + NADP(+) = (2E)-octenal + NADPH + H(+)</text>
        <dbReference type="Rhea" id="RHEA:50780"/>
        <dbReference type="ChEBI" id="CHEBI:15378"/>
        <dbReference type="ChEBI" id="CHEBI:17935"/>
        <dbReference type="ChEBI" id="CHEBI:57783"/>
        <dbReference type="ChEBI" id="CHEBI:58349"/>
        <dbReference type="ChEBI" id="CHEBI:61748"/>
    </reaction>
    <physiologicalReaction direction="right-to-left" evidence="20">
        <dbReference type="Rhea" id="RHEA:50782"/>
    </physiologicalReaction>
</comment>
<dbReference type="SUPFAM" id="SSF50129">
    <property type="entry name" value="GroES-like"/>
    <property type="match status" value="2"/>
</dbReference>
<keyword evidence="10" id="KW-0276">Fatty acid metabolism</keyword>
<organism evidence="36 37">
    <name type="scientific">Callosobruchus maculatus</name>
    <name type="common">Southern cowpea weevil</name>
    <name type="synonym">Pulse bruchid</name>
    <dbReference type="NCBI Taxonomy" id="64391"/>
    <lineage>
        <taxon>Eukaryota</taxon>
        <taxon>Metazoa</taxon>
        <taxon>Ecdysozoa</taxon>
        <taxon>Arthropoda</taxon>
        <taxon>Hexapoda</taxon>
        <taxon>Insecta</taxon>
        <taxon>Pterygota</taxon>
        <taxon>Neoptera</taxon>
        <taxon>Endopterygota</taxon>
        <taxon>Coleoptera</taxon>
        <taxon>Polyphaga</taxon>
        <taxon>Cucujiformia</taxon>
        <taxon>Chrysomeloidea</taxon>
        <taxon>Chrysomelidae</taxon>
        <taxon>Bruchinae</taxon>
        <taxon>Bruchini</taxon>
        <taxon>Callosobruchus</taxon>
    </lineage>
</organism>
<dbReference type="FunFam" id="3.40.50.720:FF:000121">
    <property type="entry name" value="Prostaglandin reductase 2"/>
    <property type="match status" value="1"/>
</dbReference>
<comment type="catalytic activity">
    <reaction evidence="21">
        <text>decanal + NADP(+) = (2E)-decenal + NADPH + H(+)</text>
        <dbReference type="Rhea" id="RHEA:50612"/>
        <dbReference type="ChEBI" id="CHEBI:15378"/>
        <dbReference type="ChEBI" id="CHEBI:31457"/>
        <dbReference type="ChEBI" id="CHEBI:57783"/>
        <dbReference type="ChEBI" id="CHEBI:58349"/>
        <dbReference type="ChEBI" id="CHEBI:133455"/>
    </reaction>
    <physiologicalReaction direction="right-to-left" evidence="21">
        <dbReference type="Rhea" id="RHEA:50614"/>
    </physiologicalReaction>
</comment>
<keyword evidence="11" id="KW-0521">NADP</keyword>
<keyword evidence="14" id="KW-0443">Lipid metabolism</keyword>
<dbReference type="SUPFAM" id="SSF51735">
    <property type="entry name" value="NAD(P)-binding Rossmann-fold domains"/>
    <property type="match status" value="1"/>
</dbReference>
<evidence type="ECO:0000256" key="27">
    <source>
        <dbReference type="ARBA" id="ARBA00048290"/>
    </source>
</evidence>
<comment type="catalytic activity">
    <reaction evidence="27">
        <text>13,14-dihydro-15-oxo-PGF2alpha + NADP(+) = 15-oxoprostaglandin F2alpha + NADPH + H(+)</text>
        <dbReference type="Rhea" id="RHEA:50588"/>
        <dbReference type="ChEBI" id="CHEBI:15378"/>
        <dbReference type="ChEBI" id="CHEBI:57783"/>
        <dbReference type="ChEBI" id="CHEBI:58349"/>
        <dbReference type="ChEBI" id="CHEBI:133374"/>
        <dbReference type="ChEBI" id="CHEBI:133409"/>
    </reaction>
    <physiologicalReaction direction="right-to-left" evidence="27">
        <dbReference type="Rhea" id="RHEA:50590"/>
    </physiologicalReaction>
</comment>
<comment type="catalytic activity">
    <reaction evidence="29">
        <text>20-hydroxy-leukotriene B4 + NADP(+) = 12-oxo-20-hydroxy-leukotriene B4 + NADPH + H(+)</text>
        <dbReference type="Rhea" id="RHEA:51208"/>
        <dbReference type="ChEBI" id="CHEBI:15378"/>
        <dbReference type="ChEBI" id="CHEBI:57460"/>
        <dbReference type="ChEBI" id="CHEBI:57783"/>
        <dbReference type="ChEBI" id="CHEBI:58349"/>
        <dbReference type="ChEBI" id="CHEBI:133346"/>
    </reaction>
    <physiologicalReaction direction="left-to-right" evidence="29">
        <dbReference type="Rhea" id="RHEA:51209"/>
    </physiologicalReaction>
</comment>
<dbReference type="Pfam" id="PF00107">
    <property type="entry name" value="ADH_zinc_N"/>
    <property type="match status" value="1"/>
</dbReference>
<dbReference type="InterPro" id="IPR045010">
    <property type="entry name" value="MDR_fam"/>
</dbReference>
<comment type="catalytic activity">
    <reaction evidence="24">
        <text>13,14-dihydro-15-oxo-prostaglandin F1alpha + NADP(+) = 15-oxoprostaglandin F1alpha + NADPH + H(+)</text>
        <dbReference type="Rhea" id="RHEA:50592"/>
        <dbReference type="ChEBI" id="CHEBI:15378"/>
        <dbReference type="ChEBI" id="CHEBI:57783"/>
        <dbReference type="ChEBI" id="CHEBI:58349"/>
        <dbReference type="ChEBI" id="CHEBI:79072"/>
        <dbReference type="ChEBI" id="CHEBI:133411"/>
    </reaction>
    <physiologicalReaction direction="right-to-left" evidence="24">
        <dbReference type="Rhea" id="RHEA:50594"/>
    </physiologicalReaction>
</comment>
<evidence type="ECO:0000256" key="23">
    <source>
        <dbReference type="ARBA" id="ARBA00047871"/>
    </source>
</evidence>
<evidence type="ECO:0000256" key="15">
    <source>
        <dbReference type="ARBA" id="ARBA00023278"/>
    </source>
</evidence>
<dbReference type="SMART" id="SM00829">
    <property type="entry name" value="PKS_ER"/>
    <property type="match status" value="1"/>
</dbReference>
<dbReference type="CDD" id="cd08294">
    <property type="entry name" value="leukotriene_B4_DH_like"/>
    <property type="match status" value="1"/>
</dbReference>
<keyword evidence="37" id="KW-1185">Reference proteome</keyword>
<evidence type="ECO:0000256" key="6">
    <source>
        <dbReference type="ARBA" id="ARBA00020651"/>
    </source>
</evidence>
<comment type="subunit">
    <text evidence="3">Monomer or homodimer.</text>
</comment>
<accession>A0A653CXM4</accession>
<evidence type="ECO:0000256" key="1">
    <source>
        <dbReference type="ARBA" id="ARBA00004496"/>
    </source>
</evidence>
<dbReference type="GO" id="GO:0006693">
    <property type="term" value="P:prostaglandin metabolic process"/>
    <property type="evidence" value="ECO:0007669"/>
    <property type="project" value="UniProtKB-KW"/>
</dbReference>
<comment type="catalytic activity">
    <reaction evidence="28">
        <text>4-hydroxynonanal + NADP(+) = (E)-4-hydroxynon-2-enal + NADPH + H(+)</text>
        <dbReference type="Rhea" id="RHEA:64736"/>
        <dbReference type="ChEBI" id="CHEBI:15378"/>
        <dbReference type="ChEBI" id="CHEBI:57783"/>
        <dbReference type="ChEBI" id="CHEBI:58349"/>
        <dbReference type="ChEBI" id="CHEBI:58968"/>
        <dbReference type="ChEBI" id="CHEBI:156112"/>
    </reaction>
    <physiologicalReaction direction="right-to-left" evidence="28">
        <dbReference type="Rhea" id="RHEA:64738"/>
    </physiologicalReaction>
</comment>
<evidence type="ECO:0000256" key="13">
    <source>
        <dbReference type="ARBA" id="ARBA00023002"/>
    </source>
</evidence>
<evidence type="ECO:0000256" key="28">
    <source>
        <dbReference type="ARBA" id="ARBA00048387"/>
    </source>
</evidence>
<dbReference type="InterPro" id="IPR011032">
    <property type="entry name" value="GroES-like_sf"/>
</dbReference>
<comment type="similarity">
    <text evidence="2">Belongs to the NADP-dependent oxidoreductase L4BD family.</text>
</comment>
<dbReference type="GO" id="GO:0005737">
    <property type="term" value="C:cytoplasm"/>
    <property type="evidence" value="ECO:0007669"/>
    <property type="project" value="UniProtKB-SubCell"/>
</dbReference>
<dbReference type="PANTHER" id="PTHR43205:SF7">
    <property type="entry name" value="PROSTAGLANDIN REDUCTASE 1"/>
    <property type="match status" value="1"/>
</dbReference>
<evidence type="ECO:0000259" key="35">
    <source>
        <dbReference type="SMART" id="SM00829"/>
    </source>
</evidence>
<evidence type="ECO:0000256" key="32">
    <source>
        <dbReference type="ARBA" id="ARBA00049070"/>
    </source>
</evidence>
<proteinExistence type="inferred from homology"/>
<name>A0A653CXM4_CALMS</name>
<evidence type="ECO:0000256" key="29">
    <source>
        <dbReference type="ARBA" id="ARBA00048591"/>
    </source>
</evidence>
<protein>
    <recommendedName>
        <fullName evidence="6">Prostaglandin reductase 1</fullName>
        <ecNumber evidence="4">1.3.1.48</ecNumber>
        <ecNumber evidence="5">1.3.1.74</ecNumber>
    </recommendedName>
    <alternativeName>
        <fullName evidence="19">15-oxoprostaglandin 13-reductase</fullName>
    </alternativeName>
    <alternativeName>
        <fullName evidence="17">Dithiolethione-inducible gene 1 protein</fullName>
    </alternativeName>
    <alternativeName>
        <fullName evidence="16">Leukotriene B4 12-hydroxydehydrogenase</fullName>
    </alternativeName>
    <alternativeName>
        <fullName evidence="18">NAD(P)H-dependent alkenal/one oxidoreductase</fullName>
    </alternativeName>
</protein>
<comment type="catalytic activity">
    <reaction evidence="32">
        <text>13,14-dihydro-15-oxo-prostaglandin E1 + NADP(+) = 15-oxoprostaglandin E1 + NADPH + H(+)</text>
        <dbReference type="Rhea" id="RHEA:50584"/>
        <dbReference type="ChEBI" id="CHEBI:15378"/>
        <dbReference type="ChEBI" id="CHEBI:57401"/>
        <dbReference type="ChEBI" id="CHEBI:57783"/>
        <dbReference type="ChEBI" id="CHEBI:58349"/>
        <dbReference type="ChEBI" id="CHEBI:133408"/>
    </reaction>
    <physiologicalReaction direction="right-to-left" evidence="32">
        <dbReference type="Rhea" id="RHEA:50586"/>
    </physiologicalReaction>
</comment>
<evidence type="ECO:0000256" key="7">
    <source>
        <dbReference type="ARBA" id="ARBA00022490"/>
    </source>
</evidence>
<keyword evidence="13" id="KW-0560">Oxidoreductase</keyword>
<evidence type="ECO:0000256" key="16">
    <source>
        <dbReference type="ARBA" id="ARBA00031851"/>
    </source>
</evidence>
<evidence type="ECO:0000256" key="25">
    <source>
        <dbReference type="ARBA" id="ARBA00047903"/>
    </source>
</evidence>
<evidence type="ECO:0000256" key="14">
    <source>
        <dbReference type="ARBA" id="ARBA00023098"/>
    </source>
</evidence>
<evidence type="ECO:0000256" key="19">
    <source>
        <dbReference type="ARBA" id="ARBA00033119"/>
    </source>
</evidence>
<evidence type="ECO:0000256" key="18">
    <source>
        <dbReference type="ARBA" id="ARBA00032297"/>
    </source>
</evidence>
<keyword evidence="8" id="KW-0644">Prostaglandin metabolism</keyword>
<reference evidence="36 37" key="1">
    <citation type="submission" date="2019-01" db="EMBL/GenBank/DDBJ databases">
        <authorList>
            <person name="Sayadi A."/>
        </authorList>
    </citation>
    <scope>NUCLEOTIDE SEQUENCE [LARGE SCALE GENOMIC DNA]</scope>
</reference>
<evidence type="ECO:0000256" key="8">
    <source>
        <dbReference type="ARBA" id="ARBA00022501"/>
    </source>
</evidence>
<evidence type="ECO:0000256" key="26">
    <source>
        <dbReference type="ARBA" id="ARBA00048066"/>
    </source>
</evidence>
<comment type="catalytic activity">
    <reaction evidence="31">
        <text>(5S,12S)-dihydroxy-(6E,10E,12E,14Z)-eicosatetraenoate + NADP(+) = 12-oxo-(5S)-hydroxy-(6E,8E,10E,14Z)-eicosatetraenoate + NADPH + H(+)</text>
        <dbReference type="Rhea" id="RHEA:51212"/>
        <dbReference type="ChEBI" id="CHEBI:15378"/>
        <dbReference type="ChEBI" id="CHEBI:57783"/>
        <dbReference type="ChEBI" id="CHEBI:58349"/>
        <dbReference type="ChEBI" id="CHEBI:133974"/>
        <dbReference type="ChEBI" id="CHEBI:133975"/>
    </reaction>
    <physiologicalReaction direction="left-to-right" evidence="31">
        <dbReference type="Rhea" id="RHEA:51213"/>
    </physiologicalReaction>
</comment>
<comment type="catalytic activity">
    <reaction evidence="22">
        <text>pentan-2-one + NADP(+) = (E)-pent-3-en-2-one + NADPH + H(+)</text>
        <dbReference type="Rhea" id="RHEA:50788"/>
        <dbReference type="ChEBI" id="CHEBI:15378"/>
        <dbReference type="ChEBI" id="CHEBI:16472"/>
        <dbReference type="ChEBI" id="CHEBI:57783"/>
        <dbReference type="ChEBI" id="CHEBI:58349"/>
        <dbReference type="ChEBI" id="CHEBI:145276"/>
    </reaction>
    <physiologicalReaction direction="right-to-left" evidence="22">
        <dbReference type="Rhea" id="RHEA:50790"/>
    </physiologicalReaction>
</comment>
<evidence type="ECO:0000256" key="24">
    <source>
        <dbReference type="ARBA" id="ARBA00047878"/>
    </source>
</evidence>
<evidence type="ECO:0000256" key="17">
    <source>
        <dbReference type="ARBA" id="ARBA00032255"/>
    </source>
</evidence>
<evidence type="ECO:0000256" key="5">
    <source>
        <dbReference type="ARBA" id="ARBA00012410"/>
    </source>
</evidence>
<evidence type="ECO:0000313" key="36">
    <source>
        <dbReference type="EMBL" id="VEN52619.1"/>
    </source>
</evidence>
<gene>
    <name evidence="36" type="ORF">CALMAC_LOCUS12677</name>
</gene>
<keyword evidence="9" id="KW-0597">Phosphoprotein</keyword>
<dbReference type="GO" id="GO:0032440">
    <property type="term" value="F:2-alkenal reductase [NAD(P)H] activity"/>
    <property type="evidence" value="ECO:0007669"/>
    <property type="project" value="UniProtKB-EC"/>
</dbReference>
<dbReference type="InterPro" id="IPR014190">
    <property type="entry name" value="PTGR1"/>
</dbReference>
<evidence type="ECO:0000313" key="37">
    <source>
        <dbReference type="Proteomes" id="UP000410492"/>
    </source>
</evidence>
<evidence type="ECO:0000256" key="20">
    <source>
        <dbReference type="ARBA" id="ARBA00047461"/>
    </source>
</evidence>
<evidence type="ECO:0000256" key="22">
    <source>
        <dbReference type="ARBA" id="ARBA00047742"/>
    </source>
</evidence>
<evidence type="ECO:0000256" key="30">
    <source>
        <dbReference type="ARBA" id="ARBA00048953"/>
    </source>
</evidence>
<feature type="domain" description="Enoyl reductase (ER)" evidence="35">
    <location>
        <begin position="56"/>
        <end position="368"/>
    </location>
</feature>
<dbReference type="OrthoDB" id="809632at2759"/>
<comment type="catalytic activity">
    <reaction evidence="34">
        <text>hexanal + NADP(+) = (E)-hex-2-enal + NADPH + H(+)</text>
        <dbReference type="Rhea" id="RHEA:50776"/>
        <dbReference type="ChEBI" id="CHEBI:15378"/>
        <dbReference type="ChEBI" id="CHEBI:28913"/>
        <dbReference type="ChEBI" id="CHEBI:57783"/>
        <dbReference type="ChEBI" id="CHEBI:58349"/>
        <dbReference type="ChEBI" id="CHEBI:88528"/>
    </reaction>
    <physiologicalReaction direction="right-to-left" evidence="34">
        <dbReference type="Rhea" id="RHEA:50778"/>
    </physiologicalReaction>
</comment>
<evidence type="ECO:0000256" key="21">
    <source>
        <dbReference type="ARBA" id="ARBA00047617"/>
    </source>
</evidence>